<proteinExistence type="predicted"/>
<dbReference type="AlphaFoldDB" id="A0A2P2NYE2"/>
<protein>
    <submittedName>
        <fullName evidence="1">Uncharacterized protein</fullName>
    </submittedName>
</protein>
<sequence>MVTNGKAQRIWRSIDGERNKCSLLLKTDYQETAGTLVIKSQTSGKLSHTSKHKCRKCQPSSIHNLSAFGKSIEQSQIWQTQKLCSPHHGRQMSFLSA</sequence>
<organism evidence="1">
    <name type="scientific">Rhizophora mucronata</name>
    <name type="common">Asiatic mangrove</name>
    <dbReference type="NCBI Taxonomy" id="61149"/>
    <lineage>
        <taxon>Eukaryota</taxon>
        <taxon>Viridiplantae</taxon>
        <taxon>Streptophyta</taxon>
        <taxon>Embryophyta</taxon>
        <taxon>Tracheophyta</taxon>
        <taxon>Spermatophyta</taxon>
        <taxon>Magnoliopsida</taxon>
        <taxon>eudicotyledons</taxon>
        <taxon>Gunneridae</taxon>
        <taxon>Pentapetalae</taxon>
        <taxon>rosids</taxon>
        <taxon>fabids</taxon>
        <taxon>Malpighiales</taxon>
        <taxon>Rhizophoraceae</taxon>
        <taxon>Rhizophora</taxon>
    </lineage>
</organism>
<reference evidence="1" key="1">
    <citation type="submission" date="2018-02" db="EMBL/GenBank/DDBJ databases">
        <title>Rhizophora mucronata_Transcriptome.</title>
        <authorList>
            <person name="Meera S.P."/>
            <person name="Sreeshan A."/>
            <person name="Augustine A."/>
        </authorList>
    </citation>
    <scope>NUCLEOTIDE SEQUENCE</scope>
    <source>
        <tissue evidence="1">Leaf</tissue>
    </source>
</reference>
<name>A0A2P2NYE2_RHIMU</name>
<accession>A0A2P2NYE2</accession>
<evidence type="ECO:0000313" key="1">
    <source>
        <dbReference type="EMBL" id="MBX47480.1"/>
    </source>
</evidence>
<dbReference type="EMBL" id="GGEC01066996">
    <property type="protein sequence ID" value="MBX47480.1"/>
    <property type="molecule type" value="Transcribed_RNA"/>
</dbReference>